<gene>
    <name evidence="2" type="ORF">GTW23_12265</name>
</gene>
<protein>
    <submittedName>
        <fullName evidence="2">Pilus assembly protein</fullName>
    </submittedName>
</protein>
<reference evidence="2 3" key="1">
    <citation type="submission" date="2020-01" db="EMBL/GenBank/DDBJ databases">
        <title>Genomes of bacteria type strains.</title>
        <authorList>
            <person name="Chen J."/>
            <person name="Zhu S."/>
            <person name="Yang J."/>
        </authorList>
    </citation>
    <scope>NUCLEOTIDE SEQUENCE [LARGE SCALE GENOMIC DNA]</scope>
    <source>
        <strain evidence="2 3">DSM 16655</strain>
    </source>
</reference>
<dbReference type="InterPro" id="IPR012495">
    <property type="entry name" value="TadE-like_dom"/>
</dbReference>
<accession>A0ABT1CRX6</accession>
<dbReference type="Pfam" id="PF07811">
    <property type="entry name" value="TadE"/>
    <property type="match status" value="1"/>
</dbReference>
<evidence type="ECO:0000313" key="3">
    <source>
        <dbReference type="Proteomes" id="UP001320715"/>
    </source>
</evidence>
<dbReference type="RefSeq" id="WP_382266142.1">
    <property type="nucleotide sequence ID" value="NZ_JAAAML010000002.1"/>
</dbReference>
<sequence length="202" mass="23438">MNVDDHITTMRKPPRRMRRRLARFRRSRDGTAAIEFALLAFPFFLLIFATIEAFVAFAGEQLLENAVDTMARQIRTGQFKNVTEEEFRTKFCAEISLMITCADEEDPDDQKLYLDVREFATFSAIPNYIPKASNSQFADLDPSSFDYKPGGPKSINIVRAYYRWEVMTDLVRPFITNIRKDGEMPRDYLMVATAAFRNENYP</sequence>
<organism evidence="2 3">
    <name type="scientific">Hoeflea alexandrii</name>
    <dbReference type="NCBI Taxonomy" id="288436"/>
    <lineage>
        <taxon>Bacteria</taxon>
        <taxon>Pseudomonadati</taxon>
        <taxon>Pseudomonadota</taxon>
        <taxon>Alphaproteobacteria</taxon>
        <taxon>Hyphomicrobiales</taxon>
        <taxon>Rhizobiaceae</taxon>
        <taxon>Hoeflea</taxon>
    </lineage>
</organism>
<keyword evidence="3" id="KW-1185">Reference proteome</keyword>
<name>A0ABT1CRX6_9HYPH</name>
<dbReference type="Proteomes" id="UP001320715">
    <property type="component" value="Unassembled WGS sequence"/>
</dbReference>
<comment type="caution">
    <text evidence="2">The sequence shown here is derived from an EMBL/GenBank/DDBJ whole genome shotgun (WGS) entry which is preliminary data.</text>
</comment>
<evidence type="ECO:0000259" key="1">
    <source>
        <dbReference type="Pfam" id="PF07811"/>
    </source>
</evidence>
<dbReference type="EMBL" id="JAAAML010000002">
    <property type="protein sequence ID" value="MCO6408954.1"/>
    <property type="molecule type" value="Genomic_DNA"/>
</dbReference>
<feature type="domain" description="TadE-like" evidence="1">
    <location>
        <begin position="30"/>
        <end position="72"/>
    </location>
</feature>
<proteinExistence type="predicted"/>
<evidence type="ECO:0000313" key="2">
    <source>
        <dbReference type="EMBL" id="MCO6408954.1"/>
    </source>
</evidence>